<sequence length="574" mass="61507">MTRDHGDNKRGPLAPGTQSQPGDWRDSYAAAFPGSSADEVTVDTLANMSALPDSSHGPDTNAEDELSEPTRRPGYLGESARIGKYAVLRQLGEGGMGVVYSAYDEELDRRVALKLIRPGRDNSPANQARMQREARAMARMSHPNVVQVYEVGRWEQQVYLAMEFVQGRTLGSWLKAQPRTWQQVLDVMVQAGRGLSAAHQADIVHGDFKPDNILVDEHGHARVMDFGLARAAPRTDPDLSASGLRRDAAAADPGAATSRAGPASGAVGAVDAEPEHRHTSEPDDGVPLPDPGRSHGGRVAGTPAYMAAEQHAGRQPDVRTDQFSYAVTLYTALYGHHPFAGGSLLELVINVSDGKIRPPPADSPVPPGVHAAIVRALDRDPEYRFPSMSDLLDALNRGSGRARDPEFDLSVARPQRVMLSMIIPASILAITVVLIVYSPEGSLLPSPASNAIAGAVINVVLFALIFAFRGSFFKNTINRRVMAWLVVSSLAMLVHRTAAVVLGTPVATTMVNDLLMLGAIATMAGIAIERWIWYAAGVMLAGALLCAAFPAVSSLILVGSLVAVFLLAFRFWSR</sequence>
<evidence type="ECO:0000313" key="9">
    <source>
        <dbReference type="EMBL" id="SFE66581.1"/>
    </source>
</evidence>
<dbReference type="GO" id="GO:0005524">
    <property type="term" value="F:ATP binding"/>
    <property type="evidence" value="ECO:0007669"/>
    <property type="project" value="UniProtKB-UniRule"/>
</dbReference>
<feature type="region of interest" description="Disordered" evidence="6">
    <location>
        <begin position="1"/>
        <end position="75"/>
    </location>
</feature>
<name>A0A1I2CE41_9BACT</name>
<reference evidence="10" key="1">
    <citation type="submission" date="2016-10" db="EMBL/GenBank/DDBJ databases">
        <authorList>
            <person name="Varghese N."/>
            <person name="Submissions S."/>
        </authorList>
    </citation>
    <scope>NUCLEOTIDE SEQUENCE [LARGE SCALE GENOMIC DNA]</scope>
    <source>
        <strain evidence="10">ATCC 25963</strain>
    </source>
</reference>
<dbReference type="Pfam" id="PF00069">
    <property type="entry name" value="Pkinase"/>
    <property type="match status" value="1"/>
</dbReference>
<protein>
    <submittedName>
        <fullName evidence="9">Serine/threonine protein kinase</fullName>
    </submittedName>
</protein>
<dbReference type="InterPro" id="IPR017441">
    <property type="entry name" value="Protein_kinase_ATP_BS"/>
</dbReference>
<dbReference type="Proteomes" id="UP000199400">
    <property type="component" value="Unassembled WGS sequence"/>
</dbReference>
<dbReference type="AlphaFoldDB" id="A0A1I2CE41"/>
<feature type="region of interest" description="Disordered" evidence="6">
    <location>
        <begin position="234"/>
        <end position="300"/>
    </location>
</feature>
<evidence type="ECO:0000313" key="10">
    <source>
        <dbReference type="Proteomes" id="UP000199400"/>
    </source>
</evidence>
<keyword evidence="4 5" id="KW-0067">ATP-binding</keyword>
<dbReference type="CDD" id="cd14014">
    <property type="entry name" value="STKc_PknB_like"/>
    <property type="match status" value="1"/>
</dbReference>
<keyword evidence="7" id="KW-1133">Transmembrane helix</keyword>
<evidence type="ECO:0000256" key="1">
    <source>
        <dbReference type="ARBA" id="ARBA00022679"/>
    </source>
</evidence>
<dbReference type="EMBL" id="FOMX01000017">
    <property type="protein sequence ID" value="SFE66581.1"/>
    <property type="molecule type" value="Genomic_DNA"/>
</dbReference>
<dbReference type="InterPro" id="IPR008271">
    <property type="entry name" value="Ser/Thr_kinase_AS"/>
</dbReference>
<evidence type="ECO:0000256" key="7">
    <source>
        <dbReference type="SAM" id="Phobius"/>
    </source>
</evidence>
<dbReference type="SUPFAM" id="SSF56112">
    <property type="entry name" value="Protein kinase-like (PK-like)"/>
    <property type="match status" value="1"/>
</dbReference>
<evidence type="ECO:0000256" key="3">
    <source>
        <dbReference type="ARBA" id="ARBA00022777"/>
    </source>
</evidence>
<organism evidence="9 10">
    <name type="scientific">Nannocystis exedens</name>
    <dbReference type="NCBI Taxonomy" id="54"/>
    <lineage>
        <taxon>Bacteria</taxon>
        <taxon>Pseudomonadati</taxon>
        <taxon>Myxococcota</taxon>
        <taxon>Polyangia</taxon>
        <taxon>Nannocystales</taxon>
        <taxon>Nannocystaceae</taxon>
        <taxon>Nannocystis</taxon>
    </lineage>
</organism>
<dbReference type="PROSITE" id="PS50011">
    <property type="entry name" value="PROTEIN_KINASE_DOM"/>
    <property type="match status" value="1"/>
</dbReference>
<keyword evidence="9" id="KW-0723">Serine/threonine-protein kinase</keyword>
<feature type="transmembrane region" description="Helical" evidence="7">
    <location>
        <begin position="540"/>
        <end position="569"/>
    </location>
</feature>
<evidence type="ECO:0000256" key="5">
    <source>
        <dbReference type="PROSITE-ProRule" id="PRU10141"/>
    </source>
</evidence>
<dbReference type="PANTHER" id="PTHR43289">
    <property type="entry name" value="MITOGEN-ACTIVATED PROTEIN KINASE KINASE KINASE 20-RELATED"/>
    <property type="match status" value="1"/>
</dbReference>
<feature type="compositionally biased region" description="Low complexity" evidence="6">
    <location>
        <begin position="250"/>
        <end position="261"/>
    </location>
</feature>
<evidence type="ECO:0000256" key="4">
    <source>
        <dbReference type="ARBA" id="ARBA00022840"/>
    </source>
</evidence>
<keyword evidence="2 5" id="KW-0547">Nucleotide-binding</keyword>
<feature type="transmembrane region" description="Helical" evidence="7">
    <location>
        <begin position="449"/>
        <end position="469"/>
    </location>
</feature>
<dbReference type="STRING" id="54.SAMN02745121_05089"/>
<feature type="domain" description="Protein kinase" evidence="8">
    <location>
        <begin position="85"/>
        <end position="407"/>
    </location>
</feature>
<gene>
    <name evidence="9" type="ORF">SAMN02745121_05089</name>
</gene>
<keyword evidence="10" id="KW-1185">Reference proteome</keyword>
<feature type="transmembrane region" description="Helical" evidence="7">
    <location>
        <begin position="417"/>
        <end position="437"/>
    </location>
</feature>
<dbReference type="RefSeq" id="WP_096326680.1">
    <property type="nucleotide sequence ID" value="NZ_FOMX01000017.1"/>
</dbReference>
<keyword evidence="7" id="KW-0472">Membrane</keyword>
<feature type="compositionally biased region" description="Basic and acidic residues" evidence="6">
    <location>
        <begin position="1"/>
        <end position="10"/>
    </location>
</feature>
<dbReference type="PANTHER" id="PTHR43289:SF34">
    <property type="entry name" value="SERINE_THREONINE-PROTEIN KINASE YBDM-RELATED"/>
    <property type="match status" value="1"/>
</dbReference>
<dbReference type="InterPro" id="IPR000719">
    <property type="entry name" value="Prot_kinase_dom"/>
</dbReference>
<evidence type="ECO:0000256" key="6">
    <source>
        <dbReference type="SAM" id="MobiDB-lite"/>
    </source>
</evidence>
<dbReference type="PROSITE" id="PS00108">
    <property type="entry name" value="PROTEIN_KINASE_ST"/>
    <property type="match status" value="1"/>
</dbReference>
<dbReference type="Gene3D" id="3.30.200.20">
    <property type="entry name" value="Phosphorylase Kinase, domain 1"/>
    <property type="match status" value="1"/>
</dbReference>
<dbReference type="Gene3D" id="1.10.510.10">
    <property type="entry name" value="Transferase(Phosphotransferase) domain 1"/>
    <property type="match status" value="1"/>
</dbReference>
<dbReference type="PROSITE" id="PS00107">
    <property type="entry name" value="PROTEIN_KINASE_ATP"/>
    <property type="match status" value="1"/>
</dbReference>
<dbReference type="InterPro" id="IPR011009">
    <property type="entry name" value="Kinase-like_dom_sf"/>
</dbReference>
<evidence type="ECO:0000259" key="8">
    <source>
        <dbReference type="PROSITE" id="PS50011"/>
    </source>
</evidence>
<keyword evidence="3 9" id="KW-0418">Kinase</keyword>
<keyword evidence="7" id="KW-0812">Transmembrane</keyword>
<dbReference type="OrthoDB" id="9801841at2"/>
<evidence type="ECO:0000256" key="2">
    <source>
        <dbReference type="ARBA" id="ARBA00022741"/>
    </source>
</evidence>
<dbReference type="GO" id="GO:0004674">
    <property type="term" value="F:protein serine/threonine kinase activity"/>
    <property type="evidence" value="ECO:0007669"/>
    <property type="project" value="UniProtKB-KW"/>
</dbReference>
<feature type="transmembrane region" description="Helical" evidence="7">
    <location>
        <begin position="514"/>
        <end position="533"/>
    </location>
</feature>
<keyword evidence="1" id="KW-0808">Transferase</keyword>
<proteinExistence type="predicted"/>
<feature type="binding site" evidence="5">
    <location>
        <position position="114"/>
    </location>
    <ligand>
        <name>ATP</name>
        <dbReference type="ChEBI" id="CHEBI:30616"/>
    </ligand>
</feature>
<accession>A0A1I2CE41</accession>